<dbReference type="AlphaFoldDB" id="A0A0P1GQ27"/>
<protein>
    <submittedName>
        <fullName evidence="4">Inosine-5'-monophosphate dehydrogenase</fullName>
        <ecNumber evidence="4">1.1.1.205</ecNumber>
    </submittedName>
</protein>
<evidence type="ECO:0000259" key="3">
    <source>
        <dbReference type="PROSITE" id="PS51371"/>
    </source>
</evidence>
<dbReference type="Proteomes" id="UP000051681">
    <property type="component" value="Unassembled WGS sequence"/>
</dbReference>
<dbReference type="InterPro" id="IPR000644">
    <property type="entry name" value="CBS_dom"/>
</dbReference>
<keyword evidence="5" id="KW-1185">Reference proteome</keyword>
<sequence length="155" mass="17101">MNTKLKTVSQIIRKRRLFCVSPDDMARQACKVMTNRKVGALPVIDDNGTLVGVISERDIVRRCIGGKRRTVRTPIRDVMTPDPIVAKSDDTIVVAIAVMMQNNIRHLPVVENGVVTGMISIREVITELSTMAIKNFGMGGLATDTELRIAERVSI</sequence>
<dbReference type="RefSeq" id="WP_058318748.1">
    <property type="nucleotide sequence ID" value="NZ_CYSF01000007.1"/>
</dbReference>
<evidence type="ECO:0000256" key="1">
    <source>
        <dbReference type="ARBA" id="ARBA00023122"/>
    </source>
</evidence>
<dbReference type="PANTHER" id="PTHR43080">
    <property type="entry name" value="CBS DOMAIN-CONTAINING PROTEIN CBSX3, MITOCHONDRIAL"/>
    <property type="match status" value="1"/>
</dbReference>
<evidence type="ECO:0000313" key="4">
    <source>
        <dbReference type="EMBL" id="CUH84679.1"/>
    </source>
</evidence>
<dbReference type="InterPro" id="IPR046342">
    <property type="entry name" value="CBS_dom_sf"/>
</dbReference>
<gene>
    <name evidence="4" type="primary">guaB_1</name>
    <name evidence="4" type="ORF">TM5383_01891</name>
</gene>
<dbReference type="SMART" id="SM00116">
    <property type="entry name" value="CBS"/>
    <property type="match status" value="2"/>
</dbReference>
<accession>A0A0P1GQ27</accession>
<reference evidence="4 5" key="1">
    <citation type="submission" date="2015-09" db="EMBL/GenBank/DDBJ databases">
        <authorList>
            <consortium name="Swine Surveillance"/>
        </authorList>
    </citation>
    <scope>NUCLEOTIDE SEQUENCE [LARGE SCALE GENOMIC DNA]</scope>
    <source>
        <strain evidence="4 5">CECT 8383</strain>
    </source>
</reference>
<proteinExistence type="predicted"/>
<dbReference type="Gene3D" id="3.10.580.10">
    <property type="entry name" value="CBS-domain"/>
    <property type="match status" value="1"/>
</dbReference>
<evidence type="ECO:0000313" key="5">
    <source>
        <dbReference type="Proteomes" id="UP000051681"/>
    </source>
</evidence>
<dbReference type="Pfam" id="PF00571">
    <property type="entry name" value="CBS"/>
    <property type="match status" value="2"/>
</dbReference>
<dbReference type="SUPFAM" id="SSF54631">
    <property type="entry name" value="CBS-domain pair"/>
    <property type="match status" value="1"/>
</dbReference>
<dbReference type="EMBL" id="CYSF01000007">
    <property type="protein sequence ID" value="CUH84679.1"/>
    <property type="molecule type" value="Genomic_DNA"/>
</dbReference>
<feature type="domain" description="CBS" evidence="3">
    <location>
        <begin position="79"/>
        <end position="135"/>
    </location>
</feature>
<dbReference type="EC" id="1.1.1.205" evidence="4"/>
<dbReference type="GO" id="GO:0003938">
    <property type="term" value="F:IMP dehydrogenase activity"/>
    <property type="evidence" value="ECO:0007669"/>
    <property type="project" value="UniProtKB-EC"/>
</dbReference>
<dbReference type="PROSITE" id="PS51371">
    <property type="entry name" value="CBS"/>
    <property type="match status" value="2"/>
</dbReference>
<organism evidence="4 5">
    <name type="scientific">Thalassovita mediterranea</name>
    <dbReference type="NCBI Taxonomy" id="340021"/>
    <lineage>
        <taxon>Bacteria</taxon>
        <taxon>Pseudomonadati</taxon>
        <taxon>Pseudomonadota</taxon>
        <taxon>Alphaproteobacteria</taxon>
        <taxon>Rhodobacterales</taxon>
        <taxon>Roseobacteraceae</taxon>
        <taxon>Thalassovita</taxon>
    </lineage>
</organism>
<dbReference type="PANTHER" id="PTHR43080:SF2">
    <property type="entry name" value="CBS DOMAIN-CONTAINING PROTEIN"/>
    <property type="match status" value="1"/>
</dbReference>
<dbReference type="STRING" id="340021.TM5383_01891"/>
<feature type="domain" description="CBS" evidence="3">
    <location>
        <begin position="12"/>
        <end position="70"/>
    </location>
</feature>
<keyword evidence="4" id="KW-0560">Oxidoreductase</keyword>
<name>A0A0P1GQ27_9RHOB</name>
<dbReference type="InterPro" id="IPR051257">
    <property type="entry name" value="Diverse_CBS-Domain"/>
</dbReference>
<keyword evidence="1 2" id="KW-0129">CBS domain</keyword>
<evidence type="ECO:0000256" key="2">
    <source>
        <dbReference type="PROSITE-ProRule" id="PRU00703"/>
    </source>
</evidence>